<evidence type="ECO:0000256" key="1">
    <source>
        <dbReference type="ARBA" id="ARBA00022729"/>
    </source>
</evidence>
<keyword evidence="1" id="KW-0732">Signal</keyword>
<protein>
    <submittedName>
        <fullName evidence="3">ABC transporter substrate-binding protein</fullName>
    </submittedName>
</protein>
<dbReference type="AlphaFoldDB" id="A0A254NIV6"/>
<feature type="domain" description="Solute-binding protein family 3/N-terminal" evidence="2">
    <location>
        <begin position="41"/>
        <end position="246"/>
    </location>
</feature>
<comment type="caution">
    <text evidence="3">The sequence shown here is derived from an EMBL/GenBank/DDBJ whole genome shotgun (WGS) entry which is preliminary data.</text>
</comment>
<dbReference type="SUPFAM" id="SSF53850">
    <property type="entry name" value="Periplasmic binding protein-like II"/>
    <property type="match status" value="1"/>
</dbReference>
<accession>A0A254NIV6</accession>
<reference evidence="3 4" key="1">
    <citation type="journal article" date="2007" name="Int. J. Syst. Evol. Microbiol.">
        <title>Description of Pelomonas aquatica sp. nov. and Pelomonas puraquae sp. nov., isolated from industrial and haemodialysis water.</title>
        <authorList>
            <person name="Gomila M."/>
            <person name="Bowien B."/>
            <person name="Falsen E."/>
            <person name="Moore E.R."/>
            <person name="Lalucat J."/>
        </authorList>
    </citation>
    <scope>NUCLEOTIDE SEQUENCE [LARGE SCALE GENOMIC DNA]</scope>
    <source>
        <strain evidence="3 4">CCUG 52769</strain>
    </source>
</reference>
<proteinExistence type="predicted"/>
<evidence type="ECO:0000313" key="4">
    <source>
        <dbReference type="Proteomes" id="UP000197446"/>
    </source>
</evidence>
<dbReference type="Pfam" id="PF00497">
    <property type="entry name" value="SBP_bac_3"/>
    <property type="match status" value="1"/>
</dbReference>
<dbReference type="OrthoDB" id="8885114at2"/>
<evidence type="ECO:0000313" key="3">
    <source>
        <dbReference type="EMBL" id="OWR04803.1"/>
    </source>
</evidence>
<gene>
    <name evidence="3" type="ORF">CDO81_09530</name>
</gene>
<dbReference type="InterPro" id="IPR001638">
    <property type="entry name" value="Solute-binding_3/MltF_N"/>
</dbReference>
<organism evidence="3 4">
    <name type="scientific">Roseateles puraquae</name>
    <dbReference type="NCBI Taxonomy" id="431059"/>
    <lineage>
        <taxon>Bacteria</taxon>
        <taxon>Pseudomonadati</taxon>
        <taxon>Pseudomonadota</taxon>
        <taxon>Betaproteobacteria</taxon>
        <taxon>Burkholderiales</taxon>
        <taxon>Sphaerotilaceae</taxon>
        <taxon>Roseateles</taxon>
    </lineage>
</organism>
<dbReference type="Gene3D" id="3.40.190.10">
    <property type="entry name" value="Periplasmic binding protein-like II"/>
    <property type="match status" value="2"/>
</dbReference>
<keyword evidence="4" id="KW-1185">Reference proteome</keyword>
<sequence>MTHARHLNRRQLLLAAWPAGAAAQAQEQPLQVLIDGSIEMPQAQFKNGEAVDGFQVRLAQEIGRRLGRRVRFRLVPRRRVPQMLADGNEADMICNYLPSWLPGPLQWSRPYFDDADLLLTATRRPPLARLQEAAGQPIGTVSGFVYPEMDAALGARFVRDDAPNALATLRKLALGRVDHAIVGRVVFDYLMRRGEVALSLHPPLVISRVKTACALSPHSSVKLAQLDAALAAMQADGSLARLVDRYR</sequence>
<dbReference type="RefSeq" id="WP_088482937.1">
    <property type="nucleotide sequence ID" value="NZ_JBCNLH010000005.1"/>
</dbReference>
<name>A0A254NIV6_9BURK</name>
<dbReference type="EMBL" id="NISI01000002">
    <property type="protein sequence ID" value="OWR04803.1"/>
    <property type="molecule type" value="Genomic_DNA"/>
</dbReference>
<dbReference type="PANTHER" id="PTHR35936">
    <property type="entry name" value="MEMBRANE-BOUND LYTIC MUREIN TRANSGLYCOSYLASE F"/>
    <property type="match status" value="1"/>
</dbReference>
<dbReference type="Proteomes" id="UP000197446">
    <property type="component" value="Unassembled WGS sequence"/>
</dbReference>
<evidence type="ECO:0000259" key="2">
    <source>
        <dbReference type="Pfam" id="PF00497"/>
    </source>
</evidence>
<dbReference type="PANTHER" id="PTHR35936:SF6">
    <property type="entry name" value="AMINO ACID ABC TRANSPORTER SUBSTRATE-BINDING PAAT FAMILY PROTEIN"/>
    <property type="match status" value="1"/>
</dbReference>